<feature type="region of interest" description="Disordered" evidence="1">
    <location>
        <begin position="22"/>
        <end position="124"/>
    </location>
</feature>
<feature type="signal peptide" evidence="2">
    <location>
        <begin position="1"/>
        <end position="25"/>
    </location>
</feature>
<accession>C7NIF6</accession>
<evidence type="ECO:0000256" key="1">
    <source>
        <dbReference type="SAM" id="MobiDB-lite"/>
    </source>
</evidence>
<keyword evidence="4" id="KW-1185">Reference proteome</keyword>
<dbReference type="AlphaFoldDB" id="C7NIF6"/>
<keyword evidence="2" id="KW-0732">Signal</keyword>
<sequence>MTRRPAARTLLAVAAAATLGLTACGGDDSEGEESTSQSSSESSEESESSEDEESSEETESSEGEESPSEEPTSEEPSESAPVESPSTDASAPALDPSAPPADPSAPVVDPSAPSTPATDPSEGTGLDQALAAELEPMVLTAAAVPGGTGQGQTQFIPEAQGQPLHMTLTGLEATGACKTAVDTLNSGERLPSGSQFTITQLASGAQVQVGVVKIDGAEQVAKDVAAISSACNTIEGPGGSASVTSLPSNNGYVMGLQNDGQTAGGFSMGVDAVGPEHAAVVLAVSQQGELNASEVGAVMDAQVQKATSAAPQG</sequence>
<evidence type="ECO:0000313" key="4">
    <source>
        <dbReference type="Proteomes" id="UP000006666"/>
    </source>
</evidence>
<feature type="chain" id="PRO_5038791160" evidence="2">
    <location>
        <begin position="26"/>
        <end position="313"/>
    </location>
</feature>
<feature type="compositionally biased region" description="Acidic residues" evidence="1">
    <location>
        <begin position="42"/>
        <end position="77"/>
    </location>
</feature>
<evidence type="ECO:0000313" key="3">
    <source>
        <dbReference type="EMBL" id="ACV05127.1"/>
    </source>
</evidence>
<dbReference type="Proteomes" id="UP000006666">
    <property type="component" value="Chromosome"/>
</dbReference>
<dbReference type="EMBL" id="CP001686">
    <property type="protein sequence ID" value="ACV05127.1"/>
    <property type="molecule type" value="Genomic_DNA"/>
</dbReference>
<gene>
    <name evidence="3" type="ordered locus">Ksed_00300</name>
</gene>
<evidence type="ECO:0000256" key="2">
    <source>
        <dbReference type="SAM" id="SignalP"/>
    </source>
</evidence>
<reference evidence="3 4" key="1">
    <citation type="journal article" date="2009" name="Stand. Genomic Sci.">
        <title>Complete genome sequence of Kytococcus sedentarius type strain (541).</title>
        <authorList>
            <person name="Sims D."/>
            <person name="Brettin T."/>
            <person name="Detter J.C."/>
            <person name="Han C."/>
            <person name="Lapidus A."/>
            <person name="Copeland A."/>
            <person name="Glavina Del Rio T."/>
            <person name="Nolan M."/>
            <person name="Chen F."/>
            <person name="Lucas S."/>
            <person name="Tice H."/>
            <person name="Cheng J.F."/>
            <person name="Bruce D."/>
            <person name="Goodwin L."/>
            <person name="Pitluck S."/>
            <person name="Ovchinnikova G."/>
            <person name="Pati A."/>
            <person name="Ivanova N."/>
            <person name="Mavrommatis K."/>
            <person name="Chen A."/>
            <person name="Palaniappan K."/>
            <person name="D'haeseleer P."/>
            <person name="Chain P."/>
            <person name="Bristow J."/>
            <person name="Eisen J.A."/>
            <person name="Markowitz V."/>
            <person name="Hugenholtz P."/>
            <person name="Schneider S."/>
            <person name="Goker M."/>
            <person name="Pukall R."/>
            <person name="Kyrpides N.C."/>
            <person name="Klenk H.P."/>
        </authorList>
    </citation>
    <scope>NUCLEOTIDE SEQUENCE [LARGE SCALE GENOMIC DNA]</scope>
    <source>
        <strain evidence="4">ATCC 14392 / DSM 20547 / JCM 11482 / CCUG 33030 / NBRC 15357 / NCTC 11040 / CCM 314 / 541</strain>
    </source>
</reference>
<dbReference type="KEGG" id="kse:Ksed_00300"/>
<protein>
    <submittedName>
        <fullName evidence="3">Uncharacterized protein</fullName>
    </submittedName>
</protein>
<name>C7NIF6_KYTSD</name>
<organism evidence="3 4">
    <name type="scientific">Kytococcus sedentarius (strain ATCC 14392 / DSM 20547 / JCM 11482 / CCUG 33030 / NBRC 15357 / NCTC 11040 / CCM 314 / 541)</name>
    <name type="common">Micrococcus sedentarius</name>
    <dbReference type="NCBI Taxonomy" id="478801"/>
    <lineage>
        <taxon>Bacteria</taxon>
        <taxon>Bacillati</taxon>
        <taxon>Actinomycetota</taxon>
        <taxon>Actinomycetes</taxon>
        <taxon>Micrococcales</taxon>
        <taxon>Kytococcaceae</taxon>
        <taxon>Kytococcus</taxon>
    </lineage>
</organism>
<feature type="compositionally biased region" description="Low complexity" evidence="1">
    <location>
        <begin position="104"/>
        <end position="121"/>
    </location>
</feature>
<feature type="compositionally biased region" description="Low complexity" evidence="1">
    <location>
        <begin position="78"/>
        <end position="96"/>
    </location>
</feature>
<dbReference type="RefSeq" id="WP_012801546.1">
    <property type="nucleotide sequence ID" value="NC_013169.1"/>
</dbReference>
<dbReference type="HOGENOM" id="CLU_887911_0_0_11"/>
<proteinExistence type="predicted"/>
<dbReference type="STRING" id="478801.Ksed_00300"/>
<dbReference type="PROSITE" id="PS51257">
    <property type="entry name" value="PROKAR_LIPOPROTEIN"/>
    <property type="match status" value="1"/>
</dbReference>